<accession>A0A9Q5SSQ6</accession>
<comment type="caution">
    <text evidence="4">The sequence shown here is derived from an EMBL/GenBank/DDBJ whole genome shotgun (WGS) entry which is preliminary data.</text>
</comment>
<dbReference type="PANTHER" id="PTHR30273:SF2">
    <property type="entry name" value="PROTEIN FECR"/>
    <property type="match status" value="1"/>
</dbReference>
<dbReference type="PANTHER" id="PTHR30273">
    <property type="entry name" value="PERIPLASMIC SIGNAL SENSOR AND SIGMA FACTOR ACTIVATOR FECR-RELATED"/>
    <property type="match status" value="1"/>
</dbReference>
<dbReference type="AlphaFoldDB" id="A0A9Q5SSQ6"/>
<gene>
    <name evidence="4" type="ORF">B5F96_07045</name>
</gene>
<evidence type="ECO:0000313" key="5">
    <source>
        <dbReference type="Proteomes" id="UP000195975"/>
    </source>
</evidence>
<dbReference type="PIRSF" id="PIRSF018266">
    <property type="entry name" value="FecR"/>
    <property type="match status" value="1"/>
</dbReference>
<keyword evidence="1" id="KW-1133">Transmembrane helix</keyword>
<sequence length="386" mass="44350">MLSNQWLQNKSFIQWRLFPSEEDNLYWEKFIQDNPHFQDEIEEAIRILKSIKLNTQKLSPEEKQEIFALIQKNIEKKDKQRHLRLYLTVSAVACIVLFLILLQPLFIGKNEISHKNMLVVADTTSVNQKDIQLVLANNRTITFEEDADIKYDKKGGITANTGIEQIKVSKEATKETTLNTLIVPKGKRSSLTLADGSKVWVNSGSTLKFPSTFKTDKREIWVDGEIYIEVEKNKAHPFYVNTSHMVINVVGTQFNVTAYDEDTDYSVVLVEGCVDVSIDKEKARLLPNQMLSVSTDQISVKKIDVNNYISWKEGYLQFASEPLSNILKRLSRYYDTPIDCDNSIAQLKCNGKLVLFDNIEDVMKTIYNTIPIQYSHEAGRILVRKK</sequence>
<evidence type="ECO:0008006" key="6">
    <source>
        <dbReference type="Google" id="ProtNLM"/>
    </source>
</evidence>
<dbReference type="Gene3D" id="3.55.50.30">
    <property type="match status" value="1"/>
</dbReference>
<feature type="domain" description="Protein FecR C-terminal" evidence="3">
    <location>
        <begin position="316"/>
        <end position="382"/>
    </location>
</feature>
<proteinExistence type="predicted"/>
<feature type="domain" description="FecR protein" evidence="2">
    <location>
        <begin position="181"/>
        <end position="274"/>
    </location>
</feature>
<dbReference type="Pfam" id="PF04773">
    <property type="entry name" value="FecR"/>
    <property type="match status" value="1"/>
</dbReference>
<dbReference type="InterPro" id="IPR012373">
    <property type="entry name" value="Ferrdict_sens_TM"/>
</dbReference>
<dbReference type="Pfam" id="PF16344">
    <property type="entry name" value="FecR_C"/>
    <property type="match status" value="1"/>
</dbReference>
<keyword evidence="1" id="KW-0812">Transmembrane</keyword>
<dbReference type="EMBL" id="NFIJ01000005">
    <property type="protein sequence ID" value="OUO05818.1"/>
    <property type="molecule type" value="Genomic_DNA"/>
</dbReference>
<dbReference type="Proteomes" id="UP000195975">
    <property type="component" value="Unassembled WGS sequence"/>
</dbReference>
<keyword evidence="1" id="KW-0472">Membrane</keyword>
<evidence type="ECO:0000313" key="4">
    <source>
        <dbReference type="EMBL" id="OUO05818.1"/>
    </source>
</evidence>
<name>A0A9Q5SSQ6_9BACT</name>
<feature type="transmembrane region" description="Helical" evidence="1">
    <location>
        <begin position="85"/>
        <end position="107"/>
    </location>
</feature>
<evidence type="ECO:0000259" key="2">
    <source>
        <dbReference type="Pfam" id="PF04773"/>
    </source>
</evidence>
<reference evidence="5" key="1">
    <citation type="submission" date="2017-04" db="EMBL/GenBank/DDBJ databases">
        <title>Function of individual gut microbiota members based on whole genome sequencing of pure cultures obtained from chicken caecum.</title>
        <authorList>
            <person name="Medvecky M."/>
            <person name="Cejkova D."/>
            <person name="Polansky O."/>
            <person name="Karasova D."/>
            <person name="Kubasova T."/>
            <person name="Cizek A."/>
            <person name="Rychlik I."/>
        </authorList>
    </citation>
    <scope>NUCLEOTIDE SEQUENCE [LARGE SCALE GENOMIC DNA]</scope>
    <source>
        <strain evidence="5">An42</strain>
    </source>
</reference>
<dbReference type="RefSeq" id="WP_021862588.1">
    <property type="nucleotide sequence ID" value="NZ_CAJLBM010000059.1"/>
</dbReference>
<dbReference type="GO" id="GO:0016989">
    <property type="term" value="F:sigma factor antagonist activity"/>
    <property type="evidence" value="ECO:0007669"/>
    <property type="project" value="TreeGrafter"/>
</dbReference>
<dbReference type="InterPro" id="IPR006860">
    <property type="entry name" value="FecR"/>
</dbReference>
<dbReference type="InterPro" id="IPR032508">
    <property type="entry name" value="FecR_C"/>
</dbReference>
<evidence type="ECO:0000256" key="1">
    <source>
        <dbReference type="SAM" id="Phobius"/>
    </source>
</evidence>
<evidence type="ECO:0000259" key="3">
    <source>
        <dbReference type="Pfam" id="PF16344"/>
    </source>
</evidence>
<dbReference type="FunFam" id="2.60.120.1440:FF:000001">
    <property type="entry name" value="Putative anti-sigma factor"/>
    <property type="match status" value="1"/>
</dbReference>
<protein>
    <recommendedName>
        <fullName evidence="6">Iron dicitrate transport regulator FecR</fullName>
    </recommendedName>
</protein>
<organism evidence="4 5">
    <name type="scientific">Parabacteroides johnsonii</name>
    <dbReference type="NCBI Taxonomy" id="387661"/>
    <lineage>
        <taxon>Bacteria</taxon>
        <taxon>Pseudomonadati</taxon>
        <taxon>Bacteroidota</taxon>
        <taxon>Bacteroidia</taxon>
        <taxon>Bacteroidales</taxon>
        <taxon>Tannerellaceae</taxon>
        <taxon>Parabacteroides</taxon>
    </lineage>
</organism>
<dbReference type="Gene3D" id="2.60.120.1440">
    <property type="match status" value="1"/>
</dbReference>